<evidence type="ECO:0000256" key="1">
    <source>
        <dbReference type="SAM" id="MobiDB-lite"/>
    </source>
</evidence>
<comment type="caution">
    <text evidence="2">The sequence shown here is derived from an EMBL/GenBank/DDBJ whole genome shotgun (WGS) entry which is preliminary data.</text>
</comment>
<organism evidence="2 3">
    <name type="scientific">Cardiocondyla obscurior</name>
    <dbReference type="NCBI Taxonomy" id="286306"/>
    <lineage>
        <taxon>Eukaryota</taxon>
        <taxon>Metazoa</taxon>
        <taxon>Ecdysozoa</taxon>
        <taxon>Arthropoda</taxon>
        <taxon>Hexapoda</taxon>
        <taxon>Insecta</taxon>
        <taxon>Pterygota</taxon>
        <taxon>Neoptera</taxon>
        <taxon>Endopterygota</taxon>
        <taxon>Hymenoptera</taxon>
        <taxon>Apocrita</taxon>
        <taxon>Aculeata</taxon>
        <taxon>Formicoidea</taxon>
        <taxon>Formicidae</taxon>
        <taxon>Myrmicinae</taxon>
        <taxon>Cardiocondyla</taxon>
    </lineage>
</organism>
<gene>
    <name evidence="2" type="ORF">PUN28_006643</name>
</gene>
<reference evidence="2 3" key="1">
    <citation type="submission" date="2023-03" db="EMBL/GenBank/DDBJ databases">
        <title>High recombination rates correlate with genetic variation in Cardiocondyla obscurior ants.</title>
        <authorList>
            <person name="Errbii M."/>
        </authorList>
    </citation>
    <scope>NUCLEOTIDE SEQUENCE [LARGE SCALE GENOMIC DNA]</scope>
    <source>
        <strain evidence="2">Alpha-2009</strain>
        <tissue evidence="2">Whole body</tissue>
    </source>
</reference>
<protein>
    <submittedName>
        <fullName evidence="2">Uncharacterized protein</fullName>
    </submittedName>
</protein>
<evidence type="ECO:0000313" key="3">
    <source>
        <dbReference type="Proteomes" id="UP001430953"/>
    </source>
</evidence>
<keyword evidence="3" id="KW-1185">Reference proteome</keyword>
<feature type="region of interest" description="Disordered" evidence="1">
    <location>
        <begin position="83"/>
        <end position="107"/>
    </location>
</feature>
<proteinExistence type="predicted"/>
<sequence>MGLDLFRKLVYLSGLRFPRGARESPTPGLSSSSLQPFPAPAVWVSPDDSILLPQNTHAVITTGERRPRALPWTLPWNARVKRDKELERHGSDNGREITDGRKKIKKKKKISADDADCGCGRGAAVRYLNLGKLRRRRIPCKITQRTDIARSRAPQGE</sequence>
<dbReference type="AlphaFoldDB" id="A0AAW2GC68"/>
<dbReference type="EMBL" id="JADYXP020000005">
    <property type="protein sequence ID" value="KAL0124922.1"/>
    <property type="molecule type" value="Genomic_DNA"/>
</dbReference>
<dbReference type="Proteomes" id="UP001430953">
    <property type="component" value="Unassembled WGS sequence"/>
</dbReference>
<evidence type="ECO:0000313" key="2">
    <source>
        <dbReference type="EMBL" id="KAL0124922.1"/>
    </source>
</evidence>
<accession>A0AAW2GC68</accession>
<feature type="compositionally biased region" description="Basic and acidic residues" evidence="1">
    <location>
        <begin position="83"/>
        <end position="101"/>
    </location>
</feature>
<name>A0AAW2GC68_9HYME</name>